<evidence type="ECO:0000256" key="3">
    <source>
        <dbReference type="ARBA" id="ARBA00022729"/>
    </source>
</evidence>
<keyword evidence="3" id="KW-0732">Signal</keyword>
<gene>
    <name evidence="6" type="ORF">GCM10009066_03080</name>
</gene>
<feature type="domain" description="Fe/B12 periplasmic-binding" evidence="5">
    <location>
        <begin position="161"/>
        <end position="305"/>
    </location>
</feature>
<proteinExistence type="predicted"/>
<dbReference type="EMBL" id="BAAABL010000020">
    <property type="protein sequence ID" value="GAA0291956.1"/>
    <property type="molecule type" value="Genomic_DNA"/>
</dbReference>
<evidence type="ECO:0000259" key="5">
    <source>
        <dbReference type="Pfam" id="PF01497"/>
    </source>
</evidence>
<sequence length="366" mass="40008">MTGETTSDAMGGETTSTEGGSYAVTMSPMGKVLFDDVPERVYAGQPNTVDMAVAAGKADALDAMYYPEYNGTVLDHFYARLDGVSLDWSELENAWGMGPEGFYELDSDVHLTDPAYASTLQTLDADDVTNIGDDVGPWFGNYYSGAHTAPPAAYEGDYEYYGLWEIAARVAEVFRAGARHDALAEEHAALRTTIEEGLPPADERPSAALVFPGQDGTLWAYHLNAPGFLCAHTRPLGATDAFGDDEWSGTTKQVDYETMLDRDPDVLLVLFTMASSYRIADVRAELEDDPVASEISAVQNDRVYAQGVRYQGPIVSLFQTEMTAKQLYPDAFGTWPRYVDGEDYPEIPADERLFDRGHVANAVTSE</sequence>
<name>A0AAV3S2J3_9EURY</name>
<dbReference type="Proteomes" id="UP001500837">
    <property type="component" value="Unassembled WGS sequence"/>
</dbReference>
<evidence type="ECO:0000256" key="4">
    <source>
        <dbReference type="SAM" id="MobiDB-lite"/>
    </source>
</evidence>
<protein>
    <submittedName>
        <fullName evidence="6">ABC transporter substrate-binding protein</fullName>
    </submittedName>
</protein>
<comment type="subcellular location">
    <subcellularLocation>
        <location evidence="1">Cell envelope</location>
    </subcellularLocation>
</comment>
<comment type="caution">
    <text evidence="6">The sequence shown here is derived from an EMBL/GenBank/DDBJ whole genome shotgun (WGS) entry which is preliminary data.</text>
</comment>
<dbReference type="PANTHER" id="PTHR30532:SF1">
    <property type="entry name" value="IRON(3+)-HYDROXAMATE-BINDING PROTEIN FHUD"/>
    <property type="match status" value="1"/>
</dbReference>
<evidence type="ECO:0000256" key="1">
    <source>
        <dbReference type="ARBA" id="ARBA00004196"/>
    </source>
</evidence>
<keyword evidence="2" id="KW-0813">Transport</keyword>
<feature type="region of interest" description="Disordered" evidence="4">
    <location>
        <begin position="1"/>
        <end position="23"/>
    </location>
</feature>
<reference evidence="6 7" key="1">
    <citation type="journal article" date="2019" name="Int. J. Syst. Evol. Microbiol.">
        <title>The Global Catalogue of Microorganisms (GCM) 10K type strain sequencing project: providing services to taxonomists for standard genome sequencing and annotation.</title>
        <authorList>
            <consortium name="The Broad Institute Genomics Platform"/>
            <consortium name="The Broad Institute Genome Sequencing Center for Infectious Disease"/>
            <person name="Wu L."/>
            <person name="Ma J."/>
        </authorList>
    </citation>
    <scope>NUCLEOTIDE SEQUENCE [LARGE SCALE GENOMIC DNA]</scope>
    <source>
        <strain evidence="6 7">JCM 16330</strain>
    </source>
</reference>
<dbReference type="Gene3D" id="3.40.50.1980">
    <property type="entry name" value="Nitrogenase molybdenum iron protein domain"/>
    <property type="match status" value="1"/>
</dbReference>
<feature type="compositionally biased region" description="Low complexity" evidence="4">
    <location>
        <begin position="11"/>
        <end position="21"/>
    </location>
</feature>
<evidence type="ECO:0000313" key="7">
    <source>
        <dbReference type="Proteomes" id="UP001500837"/>
    </source>
</evidence>
<evidence type="ECO:0000256" key="2">
    <source>
        <dbReference type="ARBA" id="ARBA00022448"/>
    </source>
</evidence>
<evidence type="ECO:0000313" key="6">
    <source>
        <dbReference type="EMBL" id="GAA0291956.1"/>
    </source>
</evidence>
<accession>A0AAV3S2J3</accession>
<dbReference type="InterPro" id="IPR051313">
    <property type="entry name" value="Bact_iron-sidero_bind"/>
</dbReference>
<dbReference type="InterPro" id="IPR002491">
    <property type="entry name" value="ABC_transptr_periplasmic_BD"/>
</dbReference>
<dbReference type="Pfam" id="PF01497">
    <property type="entry name" value="Peripla_BP_2"/>
    <property type="match status" value="1"/>
</dbReference>
<keyword evidence="7" id="KW-1185">Reference proteome</keyword>
<dbReference type="SUPFAM" id="SSF53807">
    <property type="entry name" value="Helical backbone' metal receptor"/>
    <property type="match status" value="1"/>
</dbReference>
<organism evidence="6 7">
    <name type="scientific">Halarchaeum salinum</name>
    <dbReference type="NCBI Taxonomy" id="489912"/>
    <lineage>
        <taxon>Archaea</taxon>
        <taxon>Methanobacteriati</taxon>
        <taxon>Methanobacteriota</taxon>
        <taxon>Stenosarchaea group</taxon>
        <taxon>Halobacteria</taxon>
        <taxon>Halobacteriales</taxon>
        <taxon>Halobacteriaceae</taxon>
    </lineage>
</organism>
<dbReference type="PANTHER" id="PTHR30532">
    <property type="entry name" value="IRON III DICITRATE-BINDING PERIPLASMIC PROTEIN"/>
    <property type="match status" value="1"/>
</dbReference>
<dbReference type="AlphaFoldDB" id="A0AAV3S2J3"/>